<comment type="caution">
    <text evidence="9">The sequence shown here is derived from an EMBL/GenBank/DDBJ whole genome shotgun (WGS) entry which is preliminary data.</text>
</comment>
<dbReference type="EMBL" id="NXLW01000010">
    <property type="protein sequence ID" value="RDU71645.1"/>
    <property type="molecule type" value="Genomic_DNA"/>
</dbReference>
<name>A0A3D8J3B9_9HELI</name>
<evidence type="ECO:0000256" key="6">
    <source>
        <dbReference type="ARBA" id="ARBA00048212"/>
    </source>
</evidence>
<gene>
    <name evidence="9" type="ORF">CQA66_05965</name>
</gene>
<dbReference type="GO" id="GO:0046394">
    <property type="term" value="P:carboxylic acid biosynthetic process"/>
    <property type="evidence" value="ECO:0007669"/>
    <property type="project" value="UniProtKB-ARBA"/>
</dbReference>
<dbReference type="InterPro" id="IPR043131">
    <property type="entry name" value="BCAT-like_N"/>
</dbReference>
<comment type="pathway">
    <text evidence="1">Amino-acid biosynthesis; L-isoleucine biosynthesis; L-isoleucine from 2-oxobutanoate: step 4/4.</text>
</comment>
<comment type="catalytic activity">
    <reaction evidence="8">
        <text>L-leucine + 2-oxoglutarate = 4-methyl-2-oxopentanoate + L-glutamate</text>
        <dbReference type="Rhea" id="RHEA:18321"/>
        <dbReference type="ChEBI" id="CHEBI:16810"/>
        <dbReference type="ChEBI" id="CHEBI:17865"/>
        <dbReference type="ChEBI" id="CHEBI:29985"/>
        <dbReference type="ChEBI" id="CHEBI:57427"/>
        <dbReference type="EC" id="2.6.1.42"/>
    </reaction>
</comment>
<protein>
    <recommendedName>
        <fullName evidence="5">branched-chain-amino-acid transaminase</fullName>
        <ecNumber evidence="5">2.6.1.42</ecNumber>
    </recommendedName>
</protein>
<reference evidence="9 10" key="1">
    <citation type="submission" date="2018-04" db="EMBL/GenBank/DDBJ databases">
        <title>Novel Campyloabacter and Helicobacter Species and Strains.</title>
        <authorList>
            <person name="Mannion A.J."/>
            <person name="Shen Z."/>
            <person name="Fox J.G."/>
        </authorList>
    </citation>
    <scope>NUCLEOTIDE SEQUENCE [LARGE SCALE GENOMIC DNA]</scope>
    <source>
        <strain evidence="9 10">MIT 97-5075</strain>
    </source>
</reference>
<dbReference type="PANTHER" id="PTHR42743:SF11">
    <property type="entry name" value="AMINODEOXYCHORISMATE LYASE"/>
    <property type="match status" value="1"/>
</dbReference>
<evidence type="ECO:0000313" key="10">
    <source>
        <dbReference type="Proteomes" id="UP000256424"/>
    </source>
</evidence>
<evidence type="ECO:0000256" key="3">
    <source>
        <dbReference type="ARBA" id="ARBA00005072"/>
    </source>
</evidence>
<evidence type="ECO:0000256" key="5">
    <source>
        <dbReference type="ARBA" id="ARBA00013053"/>
    </source>
</evidence>
<dbReference type="InterPro" id="IPR036038">
    <property type="entry name" value="Aminotransferase-like"/>
</dbReference>
<dbReference type="PANTHER" id="PTHR42743">
    <property type="entry name" value="AMINO-ACID AMINOTRANSFERASE"/>
    <property type="match status" value="1"/>
</dbReference>
<accession>A0A3D8J3B9</accession>
<comment type="catalytic activity">
    <reaction evidence="6">
        <text>L-valine + 2-oxoglutarate = 3-methyl-2-oxobutanoate + L-glutamate</text>
        <dbReference type="Rhea" id="RHEA:24813"/>
        <dbReference type="ChEBI" id="CHEBI:11851"/>
        <dbReference type="ChEBI" id="CHEBI:16810"/>
        <dbReference type="ChEBI" id="CHEBI:29985"/>
        <dbReference type="ChEBI" id="CHEBI:57762"/>
        <dbReference type="EC" id="2.6.1.42"/>
    </reaction>
</comment>
<proteinExistence type="inferred from homology"/>
<keyword evidence="10" id="KW-1185">Reference proteome</keyword>
<dbReference type="OrthoDB" id="5330130at2"/>
<organism evidence="9 10">
    <name type="scientific">Helicobacter aurati</name>
    <dbReference type="NCBI Taxonomy" id="137778"/>
    <lineage>
        <taxon>Bacteria</taxon>
        <taxon>Pseudomonadati</taxon>
        <taxon>Campylobacterota</taxon>
        <taxon>Epsilonproteobacteria</taxon>
        <taxon>Campylobacterales</taxon>
        <taxon>Helicobacteraceae</taxon>
        <taxon>Helicobacter</taxon>
    </lineage>
</organism>
<dbReference type="Gene3D" id="3.20.10.10">
    <property type="entry name" value="D-amino Acid Aminotransferase, subunit A, domain 2"/>
    <property type="match status" value="1"/>
</dbReference>
<evidence type="ECO:0000313" key="9">
    <source>
        <dbReference type="EMBL" id="RDU71645.1"/>
    </source>
</evidence>
<evidence type="ECO:0000256" key="7">
    <source>
        <dbReference type="ARBA" id="ARBA00048798"/>
    </source>
</evidence>
<dbReference type="Proteomes" id="UP000256424">
    <property type="component" value="Unassembled WGS sequence"/>
</dbReference>
<comment type="pathway">
    <text evidence="3">Amino-acid biosynthesis; L-leucine biosynthesis; L-leucine from 3-methyl-2-oxobutanoate: step 4/4.</text>
</comment>
<dbReference type="EC" id="2.6.1.42" evidence="5"/>
<dbReference type="InterPro" id="IPR043132">
    <property type="entry name" value="BCAT-like_C"/>
</dbReference>
<evidence type="ECO:0000256" key="1">
    <source>
        <dbReference type="ARBA" id="ARBA00004824"/>
    </source>
</evidence>
<dbReference type="InterPro" id="IPR001544">
    <property type="entry name" value="Aminotrans_IV"/>
</dbReference>
<evidence type="ECO:0000256" key="4">
    <source>
        <dbReference type="ARBA" id="ARBA00009320"/>
    </source>
</evidence>
<comment type="catalytic activity">
    <reaction evidence="7">
        <text>L-isoleucine + 2-oxoglutarate = (S)-3-methyl-2-oxopentanoate + L-glutamate</text>
        <dbReference type="Rhea" id="RHEA:24801"/>
        <dbReference type="ChEBI" id="CHEBI:16810"/>
        <dbReference type="ChEBI" id="CHEBI:29985"/>
        <dbReference type="ChEBI" id="CHEBI:35146"/>
        <dbReference type="ChEBI" id="CHEBI:58045"/>
        <dbReference type="EC" id="2.6.1.42"/>
    </reaction>
</comment>
<dbReference type="SUPFAM" id="SSF56752">
    <property type="entry name" value="D-aminoacid aminotransferase-like PLP-dependent enzymes"/>
    <property type="match status" value="2"/>
</dbReference>
<dbReference type="GO" id="GO:0004084">
    <property type="term" value="F:branched-chain-amino-acid transaminase activity"/>
    <property type="evidence" value="ECO:0007669"/>
    <property type="project" value="UniProtKB-EC"/>
</dbReference>
<dbReference type="RefSeq" id="WP_104763438.1">
    <property type="nucleotide sequence ID" value="NZ_FZPM01000023.1"/>
</dbReference>
<dbReference type="Pfam" id="PF01063">
    <property type="entry name" value="Aminotran_4"/>
    <property type="match status" value="1"/>
</dbReference>
<evidence type="ECO:0000256" key="2">
    <source>
        <dbReference type="ARBA" id="ARBA00004931"/>
    </source>
</evidence>
<dbReference type="InterPro" id="IPR050571">
    <property type="entry name" value="Class-IV_PLP-Dep_Aminotrnsfr"/>
</dbReference>
<comment type="pathway">
    <text evidence="2">Amino-acid biosynthesis; L-valine biosynthesis; L-valine from pyruvate: step 4/4.</text>
</comment>
<sequence>MPHLNYSLFETMLVVQDKIFLLLPHLERLYKSALQLGFDYQRIESFLSSYDYSADNTTLKHKQTLQNSSHTTNQDFLQILQKFFHDSTNTPTTSPQQRVLTPNTFRNFTSLWGSITMLKELFDTYNIIYKEPDRQTSLNYILRITLQQDGGLFYQTMPLLPLINYDTFLYPTPLDSQNIMLSHKTTQREHFKEAAQKITQNLCFDYIYVNSDNQITEGSRSNILIQSNAYYYTPHSSSGLLRGTLREILLQHNLCQEKILVKQDLQNADSIFCINSVRGIVQVNWKHGRDNP</sequence>
<dbReference type="Gene3D" id="3.30.470.10">
    <property type="match status" value="1"/>
</dbReference>
<dbReference type="AlphaFoldDB" id="A0A3D8J3B9"/>
<comment type="similarity">
    <text evidence="4">Belongs to the class-IV pyridoxal-phosphate-dependent aminotransferase family.</text>
</comment>
<evidence type="ECO:0000256" key="8">
    <source>
        <dbReference type="ARBA" id="ARBA00049229"/>
    </source>
</evidence>